<dbReference type="Pfam" id="PF03492">
    <property type="entry name" value="Methyltransf_7"/>
    <property type="match status" value="1"/>
</dbReference>
<evidence type="ECO:0000313" key="2">
    <source>
        <dbReference type="Proteomes" id="UP000619265"/>
    </source>
</evidence>
<dbReference type="InterPro" id="IPR005299">
    <property type="entry name" value="MeTrfase_7"/>
</dbReference>
<sequence>MTNTIFKSLPAFYNKLKKEKGDKLAGRSFISGQPGSFYGRLFPSKSLHFVHASNSVHWLSQVPKGISNNKGNIFMAKSSPPSVLRAYTEQFHRDFSNFLSLRGEEIMPGGRMLLAITGRSVQDPTCNDCCKHWELLGKSLMDLAAEGIVEEKDVDSFNLPIYRPYGGEVSEIIQEEGSFGIEGLETFELNWDPNDNIENREFVFNKNSSGRSVADWTRAEPILASHFGGAII</sequence>
<proteinExistence type="predicted"/>
<dbReference type="Gramene" id="Jr07_06690_p1">
    <property type="protein sequence ID" value="cds.Jr07_06690_p1"/>
    <property type="gene ID" value="Jr07_06690"/>
</dbReference>
<dbReference type="InterPro" id="IPR029063">
    <property type="entry name" value="SAM-dependent_MTases_sf"/>
</dbReference>
<dbReference type="AlphaFoldDB" id="A0A833XCQ2"/>
<comment type="caution">
    <text evidence="1">The sequence shown here is derived from an EMBL/GenBank/DDBJ whole genome shotgun (WGS) entry which is preliminary data.</text>
</comment>
<gene>
    <name evidence="1" type="ORF">F2P56_014361</name>
</gene>
<evidence type="ECO:0000313" key="1">
    <source>
        <dbReference type="EMBL" id="KAF5464272.1"/>
    </source>
</evidence>
<protein>
    <recommendedName>
        <fullName evidence="3">Salicylate carboxymethyltransferase-like</fullName>
    </recommendedName>
</protein>
<dbReference type="Proteomes" id="UP000619265">
    <property type="component" value="Unassembled WGS sequence"/>
</dbReference>
<dbReference type="EMBL" id="LIHL02000007">
    <property type="protein sequence ID" value="KAF5464272.1"/>
    <property type="molecule type" value="Genomic_DNA"/>
</dbReference>
<dbReference type="Gene3D" id="3.40.50.150">
    <property type="entry name" value="Vaccinia Virus protein VP39"/>
    <property type="match status" value="1"/>
</dbReference>
<reference evidence="1" key="1">
    <citation type="submission" date="2015-10" db="EMBL/GenBank/DDBJ databases">
        <authorList>
            <person name="Martinez-Garcia P.J."/>
            <person name="Crepeau M.W."/>
            <person name="Puiu D."/>
            <person name="Gonzalez-Ibeas D."/>
            <person name="Whalen J."/>
            <person name="Stevens K."/>
            <person name="Paul R."/>
            <person name="Butterfield T."/>
            <person name="Britton M."/>
            <person name="Reagan R."/>
            <person name="Chakraborty S."/>
            <person name="Walawage S.L."/>
            <person name="Vasquez-Gross H.A."/>
            <person name="Cardeno C."/>
            <person name="Famula R."/>
            <person name="Pratt K."/>
            <person name="Kuruganti S."/>
            <person name="Aradhya M.K."/>
            <person name="Leslie C.A."/>
            <person name="Dandekar A.M."/>
            <person name="Salzberg S.L."/>
            <person name="Wegrzyn J.L."/>
            <person name="Langley C.H."/>
            <person name="Neale D.B."/>
        </authorList>
    </citation>
    <scope>NUCLEOTIDE SEQUENCE</scope>
    <source>
        <tissue evidence="1">Leaves</tissue>
    </source>
</reference>
<dbReference type="SUPFAM" id="SSF53335">
    <property type="entry name" value="S-adenosyl-L-methionine-dependent methyltransferases"/>
    <property type="match status" value="1"/>
</dbReference>
<name>A0A833XCQ2_JUGRE</name>
<organism evidence="1 2">
    <name type="scientific">Juglans regia</name>
    <name type="common">English walnut</name>
    <dbReference type="NCBI Taxonomy" id="51240"/>
    <lineage>
        <taxon>Eukaryota</taxon>
        <taxon>Viridiplantae</taxon>
        <taxon>Streptophyta</taxon>
        <taxon>Embryophyta</taxon>
        <taxon>Tracheophyta</taxon>
        <taxon>Spermatophyta</taxon>
        <taxon>Magnoliopsida</taxon>
        <taxon>eudicotyledons</taxon>
        <taxon>Gunneridae</taxon>
        <taxon>Pentapetalae</taxon>
        <taxon>rosids</taxon>
        <taxon>fabids</taxon>
        <taxon>Fagales</taxon>
        <taxon>Juglandaceae</taxon>
        <taxon>Juglans</taxon>
    </lineage>
</organism>
<dbReference type="PANTHER" id="PTHR31009">
    <property type="entry name" value="S-ADENOSYL-L-METHIONINE:CARBOXYL METHYLTRANSFERASE FAMILY PROTEIN"/>
    <property type="match status" value="1"/>
</dbReference>
<evidence type="ECO:0008006" key="3">
    <source>
        <dbReference type="Google" id="ProtNLM"/>
    </source>
</evidence>
<dbReference type="GO" id="GO:0008168">
    <property type="term" value="F:methyltransferase activity"/>
    <property type="evidence" value="ECO:0007669"/>
    <property type="project" value="InterPro"/>
</dbReference>
<accession>A0A833XCQ2</accession>
<reference evidence="1" key="2">
    <citation type="submission" date="2020-03" db="EMBL/GenBank/DDBJ databases">
        <title>Walnut 2.0.</title>
        <authorList>
            <person name="Marrano A."/>
            <person name="Britton M."/>
            <person name="Zimin A.V."/>
            <person name="Zaini P.A."/>
            <person name="Workman R."/>
            <person name="Puiu D."/>
            <person name="Bianco L."/>
            <person name="Allen B.J."/>
            <person name="Troggio M."/>
            <person name="Leslie C.A."/>
            <person name="Timp W."/>
            <person name="Dendekar A."/>
            <person name="Salzberg S.L."/>
            <person name="Neale D.B."/>
        </authorList>
    </citation>
    <scope>NUCLEOTIDE SEQUENCE</scope>
    <source>
        <tissue evidence="1">Leaves</tissue>
    </source>
</reference>